<dbReference type="AlphaFoldDB" id="X0YNW6"/>
<accession>X0YNW6</accession>
<dbReference type="EMBL" id="BARS01051948">
    <property type="protein sequence ID" value="GAG50148.1"/>
    <property type="molecule type" value="Genomic_DNA"/>
</dbReference>
<reference evidence="1" key="1">
    <citation type="journal article" date="2014" name="Front. Microbiol.">
        <title>High frequency of phylogenetically diverse reductive dehalogenase-homologous genes in deep subseafloor sedimentary metagenomes.</title>
        <authorList>
            <person name="Kawai M."/>
            <person name="Futagami T."/>
            <person name="Toyoda A."/>
            <person name="Takaki Y."/>
            <person name="Nishi S."/>
            <person name="Hori S."/>
            <person name="Arai W."/>
            <person name="Tsubouchi T."/>
            <person name="Morono Y."/>
            <person name="Uchiyama I."/>
            <person name="Ito T."/>
            <person name="Fujiyama A."/>
            <person name="Inagaki F."/>
            <person name="Takami H."/>
        </authorList>
    </citation>
    <scope>NUCLEOTIDE SEQUENCE</scope>
    <source>
        <strain evidence="1">Expedition CK06-06</strain>
    </source>
</reference>
<organism evidence="1">
    <name type="scientific">marine sediment metagenome</name>
    <dbReference type="NCBI Taxonomy" id="412755"/>
    <lineage>
        <taxon>unclassified sequences</taxon>
        <taxon>metagenomes</taxon>
        <taxon>ecological metagenomes</taxon>
    </lineage>
</organism>
<comment type="caution">
    <text evidence="1">The sequence shown here is derived from an EMBL/GenBank/DDBJ whole genome shotgun (WGS) entry which is preliminary data.</text>
</comment>
<sequence length="30" mass="3815">MKKLLHREIKRLLTIINREQRLRQQLEDEN</sequence>
<name>X0YNW6_9ZZZZ</name>
<evidence type="ECO:0000313" key="1">
    <source>
        <dbReference type="EMBL" id="GAG50148.1"/>
    </source>
</evidence>
<gene>
    <name evidence="1" type="ORF">S01H1_77307</name>
</gene>
<protein>
    <submittedName>
        <fullName evidence="1">Uncharacterized protein</fullName>
    </submittedName>
</protein>
<feature type="non-terminal residue" evidence="1">
    <location>
        <position position="30"/>
    </location>
</feature>
<proteinExistence type="predicted"/>